<evidence type="ECO:0000256" key="6">
    <source>
        <dbReference type="ARBA" id="ARBA00023018"/>
    </source>
</evidence>
<dbReference type="FunFam" id="3.30.2410.10:FF:000012">
    <property type="entry name" value="Ubiquitin-protein ligase E3B"/>
    <property type="match status" value="1"/>
</dbReference>
<dbReference type="GO" id="GO:0006511">
    <property type="term" value="P:ubiquitin-dependent protein catabolic process"/>
    <property type="evidence" value="ECO:0007669"/>
    <property type="project" value="TreeGrafter"/>
</dbReference>
<dbReference type="Gene3D" id="3.30.2410.10">
    <property type="entry name" value="Hect, E3 ligase catalytic domain"/>
    <property type="match status" value="1"/>
</dbReference>
<evidence type="ECO:0000256" key="1">
    <source>
        <dbReference type="ARBA" id="ARBA00000885"/>
    </source>
</evidence>
<dbReference type="CDD" id="cd00078">
    <property type="entry name" value="HECTc"/>
    <property type="match status" value="1"/>
</dbReference>
<comment type="pathway">
    <text evidence="2">Protein modification; protein ubiquitination.</text>
</comment>
<evidence type="ECO:0000313" key="13">
    <source>
        <dbReference type="WBParaSite" id="nRc.2.0.1.t34750-RA"/>
    </source>
</evidence>
<dbReference type="FunFam" id="3.30.2160.10:FF:000002">
    <property type="entry name" value="Putative Ubiquitin-protein ligase E3C"/>
    <property type="match status" value="1"/>
</dbReference>
<dbReference type="GO" id="GO:0014069">
    <property type="term" value="C:postsynaptic density"/>
    <property type="evidence" value="ECO:0007669"/>
    <property type="project" value="UniProtKB-SubCell"/>
</dbReference>
<comment type="catalytic activity">
    <reaction evidence="1">
        <text>S-ubiquitinyl-[E2 ubiquitin-conjugating enzyme]-L-cysteine + [acceptor protein]-L-lysine = [E2 ubiquitin-conjugating enzyme]-L-cysteine + N(6)-ubiquitinyl-[acceptor protein]-L-lysine.</text>
        <dbReference type="EC" id="2.3.2.26"/>
    </reaction>
</comment>
<accession>A0A915K9A7</accession>
<protein>
    <recommendedName>
        <fullName evidence="8">Ubiquitin-protein ligase E3B</fullName>
        <ecNumber evidence="3">2.3.2.26</ecNumber>
    </recommendedName>
    <alternativeName>
        <fullName evidence="9">HECT-type ubiquitin transferase E3B</fullName>
    </alternativeName>
</protein>
<evidence type="ECO:0000256" key="4">
    <source>
        <dbReference type="ARBA" id="ARBA00022679"/>
    </source>
</evidence>
<comment type="subcellular location">
    <subcellularLocation>
        <location evidence="7">Postsynaptic density</location>
    </subcellularLocation>
</comment>
<sequence length="1034" mass="118904">MFIPPVEKHENFADSLRAARQAFLRSEKEAKAAVALQRFLCLCRYLVLNLDSQDLKASFIVIAFSKDHLLSWVSMVKTILHFCCLYLNTLRPDMPSDTKFINIYLHSLTSYTTCNNWQALKTKQGEPFKAVMAQLCSKILDDLCADKLYSTLHILLKKGLARDKPSLKPVTFSTIFNLSMRPLVIHNLEHSLFEKYLTNILTIPAYIHHLNSLAYECSKMLTDNKVFEHCLTYVGSLMSKNHENQKLDVNRWLFLFANVISLAFMDKENLLEHLLDFTQTSNFLLDKCSQFAAGKKTNMAHFHPILGWLSQPVEIWYYYPIFLLFYQESLPFVREQLKILWSGESIKLLFGELSGLQCSSSDQNNSQGNAIRKSSFKAANLQKFLHKVFDQKLSLISSTASSQQYLQKFGSPETTLLAVICSLYHKIFTTFKQTKYEVLSGLCYQDFLLPRLWRFISQLSPHDGLKAYIDLLIQNPKATSPEFQILNLFADCSTYLILILDDLELYEQQKPFSLDDLRSISKFCNYFVYKSVMEGIVDAKTMDSHALFCSMVGLLSLLHARDARRNFAETADFWLIKDIKPSNFLSELEKGTSKKFEVLLRKAPHILPHKDRIILFRKFITLDKETIGLSSSTDFFDRPSTSITVHRSRLIEDGYRQLSVLSSKALKGIIRVKFINEQGLDEPGIDQDGVFKEFLEETIKRIFDPSLNLFKLTSESRLYPSSTSYIHENHLTLFEFVGRILGKAVYEGIVVEIPFALFVLNHILGRVNSRIYSSVDLLPSLDPELYKSLTYIKHYDGNVRDLDLTFSLDEDCMGQMVTHELVPGGKSLFVTDDNKISYIHLMAHFRLYVQIKDQLNAFVRGFRSLINPEWLMLFSAPELQTLISGDNEDIDLKDLKQNVQYYGGFHSNHRVIIWLWDILENNFTIEERRLFLKFVTSCSKPPLLGFANLVPPFSIRCVEVADDQIYANFWDDEGDTLGSVIRGFLAIRKKDPVGRLPTASTCFNLLKLPNYQKKSTLRDKLRYAIKAGSGFELS</sequence>
<feature type="domain" description="HECT" evidence="11">
    <location>
        <begin position="662"/>
        <end position="1034"/>
    </location>
</feature>
<evidence type="ECO:0000256" key="8">
    <source>
        <dbReference type="ARBA" id="ARBA00067505"/>
    </source>
</evidence>
<dbReference type="Gene3D" id="3.90.1750.10">
    <property type="entry name" value="Hect, E3 ligase catalytic domains"/>
    <property type="match status" value="1"/>
</dbReference>
<dbReference type="EC" id="2.3.2.26" evidence="3"/>
<name>A0A915K9A7_ROMCU</name>
<dbReference type="PROSITE" id="PS50237">
    <property type="entry name" value="HECT"/>
    <property type="match status" value="1"/>
</dbReference>
<dbReference type="Pfam" id="PF00632">
    <property type="entry name" value="HECT"/>
    <property type="match status" value="1"/>
</dbReference>
<dbReference type="WBParaSite" id="nRc.2.0.1.t34750-RA">
    <property type="protein sequence ID" value="nRc.2.0.1.t34750-RA"/>
    <property type="gene ID" value="nRc.2.0.1.g34750"/>
</dbReference>
<dbReference type="PANTHER" id="PTHR45700:SF3">
    <property type="entry name" value="UBIQUITIN-PROTEIN LIGASE E3B"/>
    <property type="match status" value="1"/>
</dbReference>
<evidence type="ECO:0000256" key="2">
    <source>
        <dbReference type="ARBA" id="ARBA00004906"/>
    </source>
</evidence>
<evidence type="ECO:0000259" key="11">
    <source>
        <dbReference type="PROSITE" id="PS50237"/>
    </source>
</evidence>
<proteinExistence type="predicted"/>
<dbReference type="PANTHER" id="PTHR45700">
    <property type="entry name" value="UBIQUITIN-PROTEIN LIGASE E3C"/>
    <property type="match status" value="1"/>
</dbReference>
<dbReference type="InterPro" id="IPR035983">
    <property type="entry name" value="Hect_E3_ubiquitin_ligase"/>
</dbReference>
<dbReference type="InterPro" id="IPR044611">
    <property type="entry name" value="E3A/B/C-like"/>
</dbReference>
<evidence type="ECO:0000256" key="5">
    <source>
        <dbReference type="ARBA" id="ARBA00022786"/>
    </source>
</evidence>
<keyword evidence="6" id="KW-0770">Synapse</keyword>
<dbReference type="GO" id="GO:0061630">
    <property type="term" value="F:ubiquitin protein ligase activity"/>
    <property type="evidence" value="ECO:0007669"/>
    <property type="project" value="UniProtKB-EC"/>
</dbReference>
<keyword evidence="12" id="KW-1185">Reference proteome</keyword>
<evidence type="ECO:0000256" key="9">
    <source>
        <dbReference type="ARBA" id="ARBA00077267"/>
    </source>
</evidence>
<evidence type="ECO:0000256" key="10">
    <source>
        <dbReference type="PROSITE-ProRule" id="PRU00104"/>
    </source>
</evidence>
<dbReference type="InterPro" id="IPR000569">
    <property type="entry name" value="HECT_dom"/>
</dbReference>
<keyword evidence="5 10" id="KW-0833">Ubl conjugation pathway</keyword>
<dbReference type="GO" id="GO:0000209">
    <property type="term" value="P:protein polyubiquitination"/>
    <property type="evidence" value="ECO:0007669"/>
    <property type="project" value="InterPro"/>
</dbReference>
<dbReference type="SMART" id="SM00119">
    <property type="entry name" value="HECTc"/>
    <property type="match status" value="1"/>
</dbReference>
<dbReference type="SUPFAM" id="SSF56204">
    <property type="entry name" value="Hect, E3 ligase catalytic domain"/>
    <property type="match status" value="1"/>
</dbReference>
<organism evidence="12 13">
    <name type="scientific">Romanomermis culicivorax</name>
    <name type="common">Nematode worm</name>
    <dbReference type="NCBI Taxonomy" id="13658"/>
    <lineage>
        <taxon>Eukaryota</taxon>
        <taxon>Metazoa</taxon>
        <taxon>Ecdysozoa</taxon>
        <taxon>Nematoda</taxon>
        <taxon>Enoplea</taxon>
        <taxon>Dorylaimia</taxon>
        <taxon>Mermithida</taxon>
        <taxon>Mermithoidea</taxon>
        <taxon>Mermithidae</taxon>
        <taxon>Romanomermis</taxon>
    </lineage>
</organism>
<evidence type="ECO:0000256" key="7">
    <source>
        <dbReference type="ARBA" id="ARBA00034105"/>
    </source>
</evidence>
<evidence type="ECO:0000313" key="12">
    <source>
        <dbReference type="Proteomes" id="UP000887565"/>
    </source>
</evidence>
<dbReference type="AlphaFoldDB" id="A0A915K9A7"/>
<dbReference type="OMA" id="NTKCTAP"/>
<dbReference type="Proteomes" id="UP000887565">
    <property type="component" value="Unplaced"/>
</dbReference>
<evidence type="ECO:0000256" key="3">
    <source>
        <dbReference type="ARBA" id="ARBA00012485"/>
    </source>
</evidence>
<dbReference type="Gene3D" id="3.30.2160.10">
    <property type="entry name" value="Hect, E3 ligase catalytic domain"/>
    <property type="match status" value="1"/>
</dbReference>
<feature type="active site" description="Glycyl thioester intermediate" evidence="10">
    <location>
        <position position="1002"/>
    </location>
</feature>
<reference evidence="13" key="1">
    <citation type="submission" date="2022-11" db="UniProtKB">
        <authorList>
            <consortium name="WormBaseParasite"/>
        </authorList>
    </citation>
    <scope>IDENTIFICATION</scope>
</reference>
<keyword evidence="4" id="KW-0808">Transferase</keyword>